<keyword evidence="2" id="KW-1185">Reference proteome</keyword>
<name>A0A504Y9E1_FASGI</name>
<dbReference type="Proteomes" id="UP000316759">
    <property type="component" value="Unassembled WGS sequence"/>
</dbReference>
<reference evidence="1 2" key="1">
    <citation type="submission" date="2019-04" db="EMBL/GenBank/DDBJ databases">
        <title>Annotation for the trematode Fasciola gigantica.</title>
        <authorList>
            <person name="Choi Y.-J."/>
        </authorList>
    </citation>
    <scope>NUCLEOTIDE SEQUENCE [LARGE SCALE GENOMIC DNA]</scope>
    <source>
        <strain evidence="1">Uganda_cow_1</strain>
    </source>
</reference>
<dbReference type="AlphaFoldDB" id="A0A504Y9E1"/>
<proteinExistence type="predicted"/>
<gene>
    <name evidence="1" type="ORF">FGIG_03615</name>
</gene>
<dbReference type="OrthoDB" id="6282440at2759"/>
<sequence>MFALYAVSTGQTVAGWESWKTKPEKFENIARAGEFKTDLPSGISAKERREEFLRKANETSIVKKEPTKIDINAAESGIYENEPARRDDVVRYDDEKRETIPTTVKWASEAKNRFIQEASKAQERIQRAQVSVSYGFALFLIYCTQALPY</sequence>
<evidence type="ECO:0000313" key="2">
    <source>
        <dbReference type="Proteomes" id="UP000316759"/>
    </source>
</evidence>
<dbReference type="EMBL" id="SUNJ01012303">
    <property type="protein sequence ID" value="TPP58172.1"/>
    <property type="molecule type" value="Genomic_DNA"/>
</dbReference>
<evidence type="ECO:0000313" key="1">
    <source>
        <dbReference type="EMBL" id="TPP58172.1"/>
    </source>
</evidence>
<protein>
    <submittedName>
        <fullName evidence="1">Uncharacterized protein</fullName>
    </submittedName>
</protein>
<comment type="caution">
    <text evidence="1">The sequence shown here is derived from an EMBL/GenBank/DDBJ whole genome shotgun (WGS) entry which is preliminary data.</text>
</comment>
<organism evidence="1 2">
    <name type="scientific">Fasciola gigantica</name>
    <name type="common">Giant liver fluke</name>
    <dbReference type="NCBI Taxonomy" id="46835"/>
    <lineage>
        <taxon>Eukaryota</taxon>
        <taxon>Metazoa</taxon>
        <taxon>Spiralia</taxon>
        <taxon>Lophotrochozoa</taxon>
        <taxon>Platyhelminthes</taxon>
        <taxon>Trematoda</taxon>
        <taxon>Digenea</taxon>
        <taxon>Plagiorchiida</taxon>
        <taxon>Echinostomata</taxon>
        <taxon>Echinostomatoidea</taxon>
        <taxon>Fasciolidae</taxon>
        <taxon>Fasciola</taxon>
    </lineage>
</organism>
<accession>A0A504Y9E1</accession>